<dbReference type="Gene3D" id="1.10.10.10">
    <property type="entry name" value="Winged helix-like DNA-binding domain superfamily/Winged helix DNA-binding domain"/>
    <property type="match status" value="1"/>
</dbReference>
<sequence>MERLREMEVFVAIVDRGSFTGAAEKFGMSAGAVSRAVSSLESRLGTHLLARTTRSVRPTDAGMAYLEACRKVLDTITDAEANIAADQLNPVGTLTVSAPVLFGQRYVAPLVNAFALRYPDVGIKAVYVDRTTRLLEEGVDIAIRVGHLGDSSAFAIPLGFVRRCTYAAPSYLAVHGEPLHPKDLANHHCVSFTGVSLPLEWVYNENGSRLPVRLRPRMIVDLGPAAVLAAVDGVGIIQLLSYQAAPEVLDGKLRPVLTSFEPESIPVSLLHVERRSSSGKIRAFVDFVTGTLRKNAHLQGVDATAMRTSR</sequence>
<dbReference type="InterPro" id="IPR000847">
    <property type="entry name" value="LysR_HTH_N"/>
</dbReference>
<dbReference type="Proteomes" id="UP000215158">
    <property type="component" value="Chromosome 1"/>
</dbReference>
<keyword evidence="3" id="KW-0238">DNA-binding</keyword>
<dbReference type="CDD" id="cd08471">
    <property type="entry name" value="PBP2_CrgA_like_2"/>
    <property type="match status" value="1"/>
</dbReference>
<dbReference type="InterPro" id="IPR036388">
    <property type="entry name" value="WH-like_DNA-bd_sf"/>
</dbReference>
<reference evidence="6 7" key="1">
    <citation type="submission" date="2017-08" db="EMBL/GenBank/DDBJ databases">
        <title>Identification and genetic characteristics of simultaneous BTEX- and naphthalene-degrading Paraburkholderia sp. BN5 isolated from petroleum-contaminated soil.</title>
        <authorList>
            <person name="Lee Y."/>
            <person name="Jeon C.O."/>
        </authorList>
    </citation>
    <scope>NUCLEOTIDE SEQUENCE [LARGE SCALE GENOMIC DNA]</scope>
    <source>
        <strain evidence="6 7">BN5</strain>
    </source>
</reference>
<keyword evidence="7" id="KW-1185">Reference proteome</keyword>
<dbReference type="KEGG" id="parb:CJU94_01125"/>
<dbReference type="InterPro" id="IPR058163">
    <property type="entry name" value="LysR-type_TF_proteobact-type"/>
</dbReference>
<dbReference type="PANTHER" id="PTHR30537">
    <property type="entry name" value="HTH-TYPE TRANSCRIPTIONAL REGULATOR"/>
    <property type="match status" value="1"/>
</dbReference>
<dbReference type="FunFam" id="1.10.10.10:FF:000001">
    <property type="entry name" value="LysR family transcriptional regulator"/>
    <property type="match status" value="1"/>
</dbReference>
<dbReference type="GO" id="GO:0006351">
    <property type="term" value="P:DNA-templated transcription"/>
    <property type="evidence" value="ECO:0007669"/>
    <property type="project" value="TreeGrafter"/>
</dbReference>
<comment type="similarity">
    <text evidence="1">Belongs to the LysR transcriptional regulatory family.</text>
</comment>
<protein>
    <submittedName>
        <fullName evidence="6">LysR family transcriptional regulator</fullName>
    </submittedName>
</protein>
<dbReference type="GO" id="GO:0003700">
    <property type="term" value="F:DNA-binding transcription factor activity"/>
    <property type="evidence" value="ECO:0007669"/>
    <property type="project" value="InterPro"/>
</dbReference>
<dbReference type="EMBL" id="CP022989">
    <property type="protein sequence ID" value="ASV96897.1"/>
    <property type="molecule type" value="Genomic_DNA"/>
</dbReference>
<evidence type="ECO:0000259" key="5">
    <source>
        <dbReference type="PROSITE" id="PS50931"/>
    </source>
</evidence>
<dbReference type="InterPro" id="IPR005119">
    <property type="entry name" value="LysR_subst-bd"/>
</dbReference>
<evidence type="ECO:0000313" key="7">
    <source>
        <dbReference type="Proteomes" id="UP000215158"/>
    </source>
</evidence>
<dbReference type="SUPFAM" id="SSF53850">
    <property type="entry name" value="Periplasmic binding protein-like II"/>
    <property type="match status" value="1"/>
</dbReference>
<dbReference type="AlphaFoldDB" id="A0A248VCW2"/>
<dbReference type="Gene3D" id="3.40.190.290">
    <property type="match status" value="1"/>
</dbReference>
<proteinExistence type="inferred from homology"/>
<evidence type="ECO:0000256" key="1">
    <source>
        <dbReference type="ARBA" id="ARBA00009437"/>
    </source>
</evidence>
<dbReference type="PROSITE" id="PS50931">
    <property type="entry name" value="HTH_LYSR"/>
    <property type="match status" value="1"/>
</dbReference>
<dbReference type="GO" id="GO:0043565">
    <property type="term" value="F:sequence-specific DNA binding"/>
    <property type="evidence" value="ECO:0007669"/>
    <property type="project" value="TreeGrafter"/>
</dbReference>
<evidence type="ECO:0000313" key="6">
    <source>
        <dbReference type="EMBL" id="ASV96897.1"/>
    </source>
</evidence>
<dbReference type="OrthoDB" id="9786526at2"/>
<name>A0A248VCW2_9BURK</name>
<evidence type="ECO:0000256" key="4">
    <source>
        <dbReference type="ARBA" id="ARBA00023163"/>
    </source>
</evidence>
<dbReference type="RefSeq" id="WP_095417197.1">
    <property type="nucleotide sequence ID" value="NZ_CP022989.1"/>
</dbReference>
<dbReference type="SUPFAM" id="SSF46785">
    <property type="entry name" value="Winged helix' DNA-binding domain"/>
    <property type="match status" value="1"/>
</dbReference>
<dbReference type="PANTHER" id="PTHR30537:SF5">
    <property type="entry name" value="HTH-TYPE TRANSCRIPTIONAL ACTIVATOR TTDR-RELATED"/>
    <property type="match status" value="1"/>
</dbReference>
<dbReference type="Pfam" id="PF00126">
    <property type="entry name" value="HTH_1"/>
    <property type="match status" value="1"/>
</dbReference>
<accession>A0A248VCW2</accession>
<dbReference type="InterPro" id="IPR036390">
    <property type="entry name" value="WH_DNA-bd_sf"/>
</dbReference>
<organism evidence="6 7">
    <name type="scientific">Paraburkholderia aromaticivorans</name>
    <dbReference type="NCBI Taxonomy" id="2026199"/>
    <lineage>
        <taxon>Bacteria</taxon>
        <taxon>Pseudomonadati</taxon>
        <taxon>Pseudomonadota</taxon>
        <taxon>Betaproteobacteria</taxon>
        <taxon>Burkholderiales</taxon>
        <taxon>Burkholderiaceae</taxon>
        <taxon>Paraburkholderia</taxon>
    </lineage>
</organism>
<evidence type="ECO:0000256" key="2">
    <source>
        <dbReference type="ARBA" id="ARBA00023015"/>
    </source>
</evidence>
<keyword evidence="4" id="KW-0804">Transcription</keyword>
<keyword evidence="2" id="KW-0805">Transcription regulation</keyword>
<evidence type="ECO:0000256" key="3">
    <source>
        <dbReference type="ARBA" id="ARBA00023125"/>
    </source>
</evidence>
<feature type="domain" description="HTH lysR-type" evidence="5">
    <location>
        <begin position="1"/>
        <end position="59"/>
    </location>
</feature>
<dbReference type="Pfam" id="PF03466">
    <property type="entry name" value="LysR_substrate"/>
    <property type="match status" value="1"/>
</dbReference>
<gene>
    <name evidence="6" type="ORF">CJU94_01125</name>
</gene>